<sequence>MMRKARECGIGYSTESAMLLSSSPSACSGTVGMLAGAPCTAGGEGAAVGGGPMMGMMYGSLGRSLGQTWGQYTSLSRPPPPTYDPEAGTRFHTLSSGSPCTRRPSESFV</sequence>
<dbReference type="Proteomes" id="UP000324222">
    <property type="component" value="Unassembled WGS sequence"/>
</dbReference>
<comment type="caution">
    <text evidence="2">The sequence shown here is derived from an EMBL/GenBank/DDBJ whole genome shotgun (WGS) entry which is preliminary data.</text>
</comment>
<name>A0A5B7DBN0_PORTR</name>
<proteinExistence type="predicted"/>
<dbReference type="AlphaFoldDB" id="A0A5B7DBN0"/>
<keyword evidence="3" id="KW-1185">Reference proteome</keyword>
<feature type="region of interest" description="Disordered" evidence="1">
    <location>
        <begin position="71"/>
        <end position="109"/>
    </location>
</feature>
<evidence type="ECO:0000313" key="2">
    <source>
        <dbReference type="EMBL" id="MPC18742.1"/>
    </source>
</evidence>
<organism evidence="2 3">
    <name type="scientific">Portunus trituberculatus</name>
    <name type="common">Swimming crab</name>
    <name type="synonym">Neptunus trituberculatus</name>
    <dbReference type="NCBI Taxonomy" id="210409"/>
    <lineage>
        <taxon>Eukaryota</taxon>
        <taxon>Metazoa</taxon>
        <taxon>Ecdysozoa</taxon>
        <taxon>Arthropoda</taxon>
        <taxon>Crustacea</taxon>
        <taxon>Multicrustacea</taxon>
        <taxon>Malacostraca</taxon>
        <taxon>Eumalacostraca</taxon>
        <taxon>Eucarida</taxon>
        <taxon>Decapoda</taxon>
        <taxon>Pleocyemata</taxon>
        <taxon>Brachyura</taxon>
        <taxon>Eubrachyura</taxon>
        <taxon>Portunoidea</taxon>
        <taxon>Portunidae</taxon>
        <taxon>Portuninae</taxon>
        <taxon>Portunus</taxon>
    </lineage>
</organism>
<protein>
    <submittedName>
        <fullName evidence="2">Uncharacterized protein</fullName>
    </submittedName>
</protein>
<evidence type="ECO:0000313" key="3">
    <source>
        <dbReference type="Proteomes" id="UP000324222"/>
    </source>
</evidence>
<reference evidence="2 3" key="1">
    <citation type="submission" date="2019-05" db="EMBL/GenBank/DDBJ databases">
        <title>Another draft genome of Portunus trituberculatus and its Hox gene families provides insights of decapod evolution.</title>
        <authorList>
            <person name="Jeong J.-H."/>
            <person name="Song I."/>
            <person name="Kim S."/>
            <person name="Choi T."/>
            <person name="Kim D."/>
            <person name="Ryu S."/>
            <person name="Kim W."/>
        </authorList>
    </citation>
    <scope>NUCLEOTIDE SEQUENCE [LARGE SCALE GENOMIC DNA]</scope>
    <source>
        <tissue evidence="2">Muscle</tissue>
    </source>
</reference>
<evidence type="ECO:0000256" key="1">
    <source>
        <dbReference type="SAM" id="MobiDB-lite"/>
    </source>
</evidence>
<gene>
    <name evidence="2" type="ORF">E2C01_011636</name>
</gene>
<accession>A0A5B7DBN0</accession>
<dbReference type="EMBL" id="VSRR010000707">
    <property type="protein sequence ID" value="MPC18742.1"/>
    <property type="molecule type" value="Genomic_DNA"/>
</dbReference>